<dbReference type="CDD" id="cd07377">
    <property type="entry name" value="WHTH_GntR"/>
    <property type="match status" value="1"/>
</dbReference>
<dbReference type="HOGENOM" id="CLU_578301_0_0_0"/>
<evidence type="ECO:0000313" key="6">
    <source>
        <dbReference type="Proteomes" id="UP000030700"/>
    </source>
</evidence>
<evidence type="ECO:0000313" key="5">
    <source>
        <dbReference type="EMBL" id="GAK52379.1"/>
    </source>
</evidence>
<dbReference type="SUPFAM" id="SSF46785">
    <property type="entry name" value="Winged helix' DNA-binding domain"/>
    <property type="match status" value="1"/>
</dbReference>
<gene>
    <name evidence="5" type="ORF">U14_03630</name>
</gene>
<dbReference type="SMART" id="SM00345">
    <property type="entry name" value="HTH_GNTR"/>
    <property type="match status" value="1"/>
</dbReference>
<keyword evidence="1" id="KW-0805">Transcription regulation</keyword>
<dbReference type="Proteomes" id="UP000030700">
    <property type="component" value="Unassembled WGS sequence"/>
</dbReference>
<dbReference type="SUPFAM" id="SSF53850">
    <property type="entry name" value="Periplasmic binding protein-like II"/>
    <property type="match status" value="1"/>
</dbReference>
<keyword evidence="2" id="KW-0238">DNA-binding</keyword>
<evidence type="ECO:0000259" key="4">
    <source>
        <dbReference type="PROSITE" id="PS50949"/>
    </source>
</evidence>
<dbReference type="Pfam" id="PF00392">
    <property type="entry name" value="GntR"/>
    <property type="match status" value="1"/>
</dbReference>
<organism evidence="5">
    <name type="scientific">Candidatus Moduliflexus flocculans</name>
    <dbReference type="NCBI Taxonomy" id="1499966"/>
    <lineage>
        <taxon>Bacteria</taxon>
        <taxon>Candidatus Moduliflexota</taxon>
        <taxon>Candidatus Moduliflexia</taxon>
        <taxon>Candidatus Moduliflexales</taxon>
        <taxon>Candidatus Moduliflexaceae</taxon>
    </lineage>
</organism>
<dbReference type="Gene3D" id="3.40.190.10">
    <property type="entry name" value="Periplasmic binding protein-like II"/>
    <property type="match status" value="1"/>
</dbReference>
<evidence type="ECO:0000256" key="2">
    <source>
        <dbReference type="ARBA" id="ARBA00023125"/>
    </source>
</evidence>
<evidence type="ECO:0000256" key="1">
    <source>
        <dbReference type="ARBA" id="ARBA00023015"/>
    </source>
</evidence>
<dbReference type="PANTHER" id="PTHR43649">
    <property type="entry name" value="ARABINOSE-BINDING PROTEIN-RELATED"/>
    <property type="match status" value="1"/>
</dbReference>
<dbReference type="InterPro" id="IPR036390">
    <property type="entry name" value="WH_DNA-bd_sf"/>
</dbReference>
<keyword evidence="6" id="KW-1185">Reference proteome</keyword>
<dbReference type="InterPro" id="IPR050490">
    <property type="entry name" value="Bact_solute-bd_prot1"/>
</dbReference>
<name>A0A081BPR3_9BACT</name>
<dbReference type="Gene3D" id="1.10.10.10">
    <property type="entry name" value="Winged helix-like DNA-binding domain superfamily/Winged helix DNA-binding domain"/>
    <property type="match status" value="1"/>
</dbReference>
<dbReference type="PANTHER" id="PTHR43649:SF12">
    <property type="entry name" value="DIACETYLCHITOBIOSE BINDING PROTEIN DASA"/>
    <property type="match status" value="1"/>
</dbReference>
<dbReference type="EMBL" id="DF820458">
    <property type="protein sequence ID" value="GAK52379.1"/>
    <property type="molecule type" value="Genomic_DNA"/>
</dbReference>
<accession>A0A081BPR3</accession>
<dbReference type="InterPro" id="IPR000524">
    <property type="entry name" value="Tscrpt_reg_HTH_GntR"/>
</dbReference>
<dbReference type="Pfam" id="PF13416">
    <property type="entry name" value="SBP_bac_8"/>
    <property type="match status" value="1"/>
</dbReference>
<feature type="domain" description="HTH gntR-type" evidence="4">
    <location>
        <begin position="9"/>
        <end position="77"/>
    </location>
</feature>
<dbReference type="GO" id="GO:0003677">
    <property type="term" value="F:DNA binding"/>
    <property type="evidence" value="ECO:0007669"/>
    <property type="project" value="UniProtKB-KW"/>
</dbReference>
<protein>
    <submittedName>
        <fullName evidence="5">Putative sugar uptake ABC transporter periplasmic solute-binding protein</fullName>
    </submittedName>
</protein>
<proteinExistence type="predicted"/>
<dbReference type="InterPro" id="IPR006059">
    <property type="entry name" value="SBP"/>
</dbReference>
<keyword evidence="3" id="KW-0804">Transcription</keyword>
<evidence type="ECO:0000256" key="3">
    <source>
        <dbReference type="ARBA" id="ARBA00023163"/>
    </source>
</evidence>
<dbReference type="STRING" id="1499966.U14_03630"/>
<dbReference type="CDD" id="cd13585">
    <property type="entry name" value="PBP2_TMBP_like"/>
    <property type="match status" value="1"/>
</dbReference>
<reference evidence="5" key="1">
    <citation type="journal article" date="2015" name="PeerJ">
        <title>First genomic representation of candidate bacterial phylum KSB3 points to enhanced environmental sensing as a trigger of wastewater bulking.</title>
        <authorList>
            <person name="Sekiguchi Y."/>
            <person name="Ohashi A."/>
            <person name="Parks D.H."/>
            <person name="Yamauchi T."/>
            <person name="Tyson G.W."/>
            <person name="Hugenholtz P."/>
        </authorList>
    </citation>
    <scope>NUCLEOTIDE SEQUENCE [LARGE SCALE GENOMIC DNA]</scope>
</reference>
<dbReference type="GO" id="GO:0003700">
    <property type="term" value="F:DNA-binding transcription factor activity"/>
    <property type="evidence" value="ECO:0007669"/>
    <property type="project" value="InterPro"/>
</dbReference>
<dbReference type="AlphaFoldDB" id="A0A081BPR3"/>
<sequence>MEAGKIQYKPLYLQVKDVIIKRIEDEVYKNGEIIPPEAGLAEEFGTSITTIRQALTLLVDDGVLVKKQGRGTIVSKQSTKLTFLSWLPETPQGAKILTDVLALFHEKHPSVTVECIPTQYNQARKTLMKLISSGNAPDVVHIQAHWTSYFASVGALEPLEPLVEKSNLDNRFYEKDLAGGMYRNKLYSLAWGLCPVAMIANKHLLKTAGISDLPSPMTLEALQEVCQQIDHAYEGEDKYGYALNSSVDQESDFLTLYFFLLAFNGTLIDEQGDVVLNSPENIEAFTWLRNFVNSVRVFKSNIHDIRKRFARGDIAFMSDAPWIKYQLEEHTGQPFDDNFVVLLNPVLSSQAKSRSWTYNHALAICAQSEYKPQAAKLIDALTNDYDISNLYYSQVGHLPNNRNYLADSTFDTPFFATFKQQLTYSSCIHAENASFSKAMTFCTDAVKKILYEQADIEQELDEKEYYLNMLYSD</sequence>
<dbReference type="InterPro" id="IPR036388">
    <property type="entry name" value="WH-like_DNA-bd_sf"/>
</dbReference>
<dbReference type="PROSITE" id="PS50949">
    <property type="entry name" value="HTH_GNTR"/>
    <property type="match status" value="1"/>
</dbReference>